<dbReference type="EMBL" id="PKMF04000186">
    <property type="protein sequence ID" value="KAK7844346.1"/>
    <property type="molecule type" value="Genomic_DNA"/>
</dbReference>
<evidence type="ECO:0000313" key="3">
    <source>
        <dbReference type="Proteomes" id="UP000237347"/>
    </source>
</evidence>
<proteinExistence type="predicted"/>
<name>A0AAW0L116_QUESU</name>
<feature type="region of interest" description="Disordered" evidence="1">
    <location>
        <begin position="1"/>
        <end position="28"/>
    </location>
</feature>
<reference evidence="2 3" key="1">
    <citation type="journal article" date="2018" name="Sci. Data">
        <title>The draft genome sequence of cork oak.</title>
        <authorList>
            <person name="Ramos A.M."/>
            <person name="Usie A."/>
            <person name="Barbosa P."/>
            <person name="Barros P.M."/>
            <person name="Capote T."/>
            <person name="Chaves I."/>
            <person name="Simoes F."/>
            <person name="Abreu I."/>
            <person name="Carrasquinho I."/>
            <person name="Faro C."/>
            <person name="Guimaraes J.B."/>
            <person name="Mendonca D."/>
            <person name="Nobrega F."/>
            <person name="Rodrigues L."/>
            <person name="Saibo N.J.M."/>
            <person name="Varela M.C."/>
            <person name="Egas C."/>
            <person name="Matos J."/>
            <person name="Miguel C.M."/>
            <person name="Oliveira M.M."/>
            <person name="Ricardo C.P."/>
            <person name="Goncalves S."/>
        </authorList>
    </citation>
    <scope>NUCLEOTIDE SEQUENCE [LARGE SCALE GENOMIC DNA]</scope>
    <source>
        <strain evidence="3">cv. HL8</strain>
    </source>
</reference>
<dbReference type="PANTHER" id="PTHR33373:SF28">
    <property type="entry name" value="OS07G0479600 PROTEIN"/>
    <property type="match status" value="1"/>
</dbReference>
<protein>
    <submittedName>
        <fullName evidence="2">Uncharacterized protein</fullName>
    </submittedName>
</protein>
<dbReference type="PANTHER" id="PTHR33373">
    <property type="entry name" value="OS07G0479600 PROTEIN"/>
    <property type="match status" value="1"/>
</dbReference>
<accession>A0AAW0L116</accession>
<evidence type="ECO:0000256" key="1">
    <source>
        <dbReference type="SAM" id="MobiDB-lite"/>
    </source>
</evidence>
<feature type="compositionally biased region" description="Polar residues" evidence="1">
    <location>
        <begin position="1"/>
        <end position="19"/>
    </location>
</feature>
<evidence type="ECO:0000313" key="2">
    <source>
        <dbReference type="EMBL" id="KAK7844346.1"/>
    </source>
</evidence>
<comment type="caution">
    <text evidence="2">The sequence shown here is derived from an EMBL/GenBank/DDBJ whole genome shotgun (WGS) entry which is preliminary data.</text>
</comment>
<gene>
    <name evidence="2" type="ORF">CFP56_010907</name>
</gene>
<keyword evidence="3" id="KW-1185">Reference proteome</keyword>
<organism evidence="2 3">
    <name type="scientific">Quercus suber</name>
    <name type="common">Cork oak</name>
    <dbReference type="NCBI Taxonomy" id="58331"/>
    <lineage>
        <taxon>Eukaryota</taxon>
        <taxon>Viridiplantae</taxon>
        <taxon>Streptophyta</taxon>
        <taxon>Embryophyta</taxon>
        <taxon>Tracheophyta</taxon>
        <taxon>Spermatophyta</taxon>
        <taxon>Magnoliopsida</taxon>
        <taxon>eudicotyledons</taxon>
        <taxon>Gunneridae</taxon>
        <taxon>Pentapetalae</taxon>
        <taxon>rosids</taxon>
        <taxon>fabids</taxon>
        <taxon>Fagales</taxon>
        <taxon>Fagaceae</taxon>
        <taxon>Quercus</taxon>
    </lineage>
</organism>
<dbReference type="AlphaFoldDB" id="A0AAW0L116"/>
<sequence length="127" mass="14694">MDQNNGSFCCNRTQPSEHSTCTDKENQSKEKDMGTSVFVNHGKSLDLGDLVPKGFVMLVKNIWKIYCFSWSMAYEDLLLTNEPFPERIPLPRAYDFGSAYVNLVDWSLVQEMVDFLVDIWYDEGLYD</sequence>
<dbReference type="Proteomes" id="UP000237347">
    <property type="component" value="Unassembled WGS sequence"/>
</dbReference>